<dbReference type="InterPro" id="IPR052163">
    <property type="entry name" value="DGC-Regulatory_Protein"/>
</dbReference>
<dbReference type="Gene3D" id="1.10.287.130">
    <property type="match status" value="1"/>
</dbReference>
<dbReference type="SMART" id="SM00387">
    <property type="entry name" value="HATPase_c"/>
    <property type="match status" value="1"/>
</dbReference>
<comment type="catalytic activity">
    <reaction evidence="1">
        <text>ATP + protein L-histidine = ADP + protein N-phospho-L-histidine.</text>
        <dbReference type="EC" id="2.7.13.3"/>
    </reaction>
</comment>
<dbReference type="Gene3D" id="3.30.70.270">
    <property type="match status" value="1"/>
</dbReference>
<dbReference type="Pfam" id="PF02518">
    <property type="entry name" value="HATPase_c"/>
    <property type="match status" value="1"/>
</dbReference>
<dbReference type="SUPFAM" id="SSF47384">
    <property type="entry name" value="Homodimeric domain of signal transducing histidine kinase"/>
    <property type="match status" value="1"/>
</dbReference>
<dbReference type="Pfam" id="PF00990">
    <property type="entry name" value="GGDEF"/>
    <property type="match status" value="1"/>
</dbReference>
<dbReference type="PANTHER" id="PTHR46663">
    <property type="entry name" value="DIGUANYLATE CYCLASE DGCT-RELATED"/>
    <property type="match status" value="1"/>
</dbReference>
<dbReference type="InterPro" id="IPR029787">
    <property type="entry name" value="Nucleotide_cyclase"/>
</dbReference>
<dbReference type="PANTHER" id="PTHR46663:SF2">
    <property type="entry name" value="GGDEF DOMAIN-CONTAINING PROTEIN"/>
    <property type="match status" value="1"/>
</dbReference>
<dbReference type="CDD" id="cd01949">
    <property type="entry name" value="GGDEF"/>
    <property type="match status" value="1"/>
</dbReference>
<dbReference type="Gene3D" id="3.30.565.10">
    <property type="entry name" value="Histidine kinase-like ATPase, C-terminal domain"/>
    <property type="match status" value="1"/>
</dbReference>
<dbReference type="NCBIfam" id="TIGR00254">
    <property type="entry name" value="GGDEF"/>
    <property type="match status" value="1"/>
</dbReference>
<dbReference type="SMART" id="SM00267">
    <property type="entry name" value="GGDEF"/>
    <property type="match status" value="1"/>
</dbReference>
<dbReference type="SUPFAM" id="SSF55073">
    <property type="entry name" value="Nucleotide cyclase"/>
    <property type="match status" value="1"/>
</dbReference>
<dbReference type="PATRIC" id="fig|219572.3.peg.3001"/>
<dbReference type="GO" id="GO:0005886">
    <property type="term" value="C:plasma membrane"/>
    <property type="evidence" value="ECO:0007669"/>
    <property type="project" value="UniProtKB-ARBA"/>
</dbReference>
<evidence type="ECO:0000256" key="2">
    <source>
        <dbReference type="ARBA" id="ARBA00012438"/>
    </source>
</evidence>
<dbReference type="InterPro" id="IPR004358">
    <property type="entry name" value="Sig_transdc_His_kin-like_C"/>
</dbReference>
<sequence>MKHTRDAQQLIAANEQLVLGMLRIQSEVQAAEYTLNEIVRAANIDELTNLPNRRELRARLQHAIEDAQLRGHSFALLFLDLNDLKLINDTLGHHIGDVLLIKTAGCLTQCVEDGDTVARYGGDEFVIMLPHCTSRDDALRVADKIISTLNAPKAIGEQQLRISISIGISLYPADGTDSQSLIDSADAAMYRVKRDKPAASSPPRGLRQRMLHMREANGALVTAALKAQHLQTLAEATLEHEKFILAMVAHELRTPLAPLSLSAEMLERGDQRDVPRLHAIIHKQIEHLTRLVDDLVDVTRIGTGKLHLTRKALDLAAVIQQAVDICTPAMNARSQTLELKVAPTTARVDGDHLRLTQVFSNLLSNASKFTPTNGVIQLSLRVAGRWAQVDVSDTGIGISANALPVIFEPFIQDEHTVCVNQKGLGVGLTVVRELVEAHGGSVVAHSKGLGTGSCFTVRLPLS</sequence>
<accession>A0A172Z1L6</accession>
<dbReference type="InterPro" id="IPR003594">
    <property type="entry name" value="HATPase_dom"/>
</dbReference>
<dbReference type="PROSITE" id="PS50109">
    <property type="entry name" value="HIS_KIN"/>
    <property type="match status" value="1"/>
</dbReference>
<keyword evidence="4" id="KW-0808">Transferase</keyword>
<dbReference type="InterPro" id="IPR003661">
    <property type="entry name" value="HisK_dim/P_dom"/>
</dbReference>
<dbReference type="AlphaFoldDB" id="A0A172Z1L6"/>
<evidence type="ECO:0000259" key="7">
    <source>
        <dbReference type="PROSITE" id="PS50887"/>
    </source>
</evidence>
<dbReference type="PROSITE" id="PS50887">
    <property type="entry name" value="GGDEF"/>
    <property type="match status" value="1"/>
</dbReference>
<evidence type="ECO:0000313" key="9">
    <source>
        <dbReference type="Proteomes" id="UP000077829"/>
    </source>
</evidence>
<evidence type="ECO:0000256" key="3">
    <source>
        <dbReference type="ARBA" id="ARBA00022553"/>
    </source>
</evidence>
<evidence type="ECO:0000259" key="6">
    <source>
        <dbReference type="PROSITE" id="PS50109"/>
    </source>
</evidence>
<dbReference type="EMBL" id="CP015600">
    <property type="protein sequence ID" value="ANF86314.1"/>
    <property type="molecule type" value="Genomic_DNA"/>
</dbReference>
<evidence type="ECO:0000256" key="4">
    <source>
        <dbReference type="ARBA" id="ARBA00022679"/>
    </source>
</evidence>
<dbReference type="EC" id="2.7.13.3" evidence="2"/>
<dbReference type="PRINTS" id="PR00344">
    <property type="entry name" value="BCTRLSENSOR"/>
</dbReference>
<dbReference type="RefSeq" id="WP_064452438.1">
    <property type="nucleotide sequence ID" value="NZ_CP015600.1"/>
</dbReference>
<keyword evidence="5 8" id="KW-0418">Kinase</keyword>
<dbReference type="InterPro" id="IPR043128">
    <property type="entry name" value="Rev_trsase/Diguanyl_cyclase"/>
</dbReference>
<dbReference type="InterPro" id="IPR000160">
    <property type="entry name" value="GGDEF_dom"/>
</dbReference>
<dbReference type="Pfam" id="PF00512">
    <property type="entry name" value="HisKA"/>
    <property type="match status" value="1"/>
</dbReference>
<dbReference type="InterPro" id="IPR036097">
    <property type="entry name" value="HisK_dim/P_sf"/>
</dbReference>
<gene>
    <name evidence="8" type="ORF">A7J50_2924</name>
</gene>
<proteinExistence type="predicted"/>
<dbReference type="InterPro" id="IPR036890">
    <property type="entry name" value="HATPase_C_sf"/>
</dbReference>
<name>A0A172Z1L6_9PSED</name>
<feature type="domain" description="Histidine kinase" evidence="6">
    <location>
        <begin position="247"/>
        <end position="462"/>
    </location>
</feature>
<feature type="domain" description="GGDEF" evidence="7">
    <location>
        <begin position="72"/>
        <end position="202"/>
    </location>
</feature>
<evidence type="ECO:0000256" key="1">
    <source>
        <dbReference type="ARBA" id="ARBA00000085"/>
    </source>
</evidence>
<keyword evidence="3" id="KW-0597">Phosphoprotein</keyword>
<dbReference type="GO" id="GO:0000155">
    <property type="term" value="F:phosphorelay sensor kinase activity"/>
    <property type="evidence" value="ECO:0007669"/>
    <property type="project" value="InterPro"/>
</dbReference>
<organism evidence="8 9">
    <name type="scientific">Pseudomonas antarctica</name>
    <dbReference type="NCBI Taxonomy" id="219572"/>
    <lineage>
        <taxon>Bacteria</taxon>
        <taxon>Pseudomonadati</taxon>
        <taxon>Pseudomonadota</taxon>
        <taxon>Gammaproteobacteria</taxon>
        <taxon>Pseudomonadales</taxon>
        <taxon>Pseudomonadaceae</taxon>
        <taxon>Pseudomonas</taxon>
    </lineage>
</organism>
<reference evidence="8 9" key="1">
    <citation type="submission" date="2016-05" db="EMBL/GenBank/DDBJ databases">
        <title>Complete genome sequence of Pseudomonas antarctica PAMC 27494.</title>
        <authorList>
            <person name="Lee J."/>
        </authorList>
    </citation>
    <scope>NUCLEOTIDE SEQUENCE [LARGE SCALE GENOMIC DNA]</scope>
    <source>
        <strain evidence="8 9">PAMC 27494</strain>
    </source>
</reference>
<evidence type="ECO:0000256" key="5">
    <source>
        <dbReference type="ARBA" id="ARBA00022777"/>
    </source>
</evidence>
<dbReference type="FunFam" id="3.30.565.10:FF:000006">
    <property type="entry name" value="Sensor histidine kinase WalK"/>
    <property type="match status" value="1"/>
</dbReference>
<dbReference type="CDD" id="cd00082">
    <property type="entry name" value="HisKA"/>
    <property type="match status" value="1"/>
</dbReference>
<evidence type="ECO:0000313" key="8">
    <source>
        <dbReference type="EMBL" id="ANF86314.1"/>
    </source>
</evidence>
<protein>
    <recommendedName>
        <fullName evidence="2">histidine kinase</fullName>
        <ecNumber evidence="2">2.7.13.3</ecNumber>
    </recommendedName>
</protein>
<dbReference type="KEGG" id="panr:A7J50_2924"/>
<dbReference type="Proteomes" id="UP000077829">
    <property type="component" value="Chromosome"/>
</dbReference>
<dbReference type="SMART" id="SM00388">
    <property type="entry name" value="HisKA"/>
    <property type="match status" value="1"/>
</dbReference>
<dbReference type="STRING" id="219572.A7J50_2924"/>
<dbReference type="InterPro" id="IPR005467">
    <property type="entry name" value="His_kinase_dom"/>
</dbReference>
<dbReference type="SUPFAM" id="SSF55874">
    <property type="entry name" value="ATPase domain of HSP90 chaperone/DNA topoisomerase II/histidine kinase"/>
    <property type="match status" value="1"/>
</dbReference>